<evidence type="ECO:0000313" key="6">
    <source>
        <dbReference type="EMBL" id="MXG89528.1"/>
    </source>
</evidence>
<name>A0A6L7EVT9_9ACTN</name>
<evidence type="ECO:0000256" key="4">
    <source>
        <dbReference type="PROSITE-ProRule" id="PRU00335"/>
    </source>
</evidence>
<evidence type="ECO:0000313" key="7">
    <source>
        <dbReference type="Proteomes" id="UP000473325"/>
    </source>
</evidence>
<organism evidence="6 7">
    <name type="scientific">Nocardioides flavescens</name>
    <dbReference type="NCBI Taxonomy" id="2691959"/>
    <lineage>
        <taxon>Bacteria</taxon>
        <taxon>Bacillati</taxon>
        <taxon>Actinomycetota</taxon>
        <taxon>Actinomycetes</taxon>
        <taxon>Propionibacteriales</taxon>
        <taxon>Nocardioidaceae</taxon>
        <taxon>Nocardioides</taxon>
    </lineage>
</organism>
<evidence type="ECO:0000256" key="2">
    <source>
        <dbReference type="ARBA" id="ARBA00023125"/>
    </source>
</evidence>
<evidence type="ECO:0000259" key="5">
    <source>
        <dbReference type="PROSITE" id="PS50977"/>
    </source>
</evidence>
<accession>A0A6L7EVT9</accession>
<proteinExistence type="predicted"/>
<keyword evidence="3" id="KW-0804">Transcription</keyword>
<dbReference type="PROSITE" id="PS50977">
    <property type="entry name" value="HTH_TETR_2"/>
    <property type="match status" value="1"/>
</dbReference>
<evidence type="ECO:0000256" key="3">
    <source>
        <dbReference type="ARBA" id="ARBA00023163"/>
    </source>
</evidence>
<dbReference type="EMBL" id="WUEK01000004">
    <property type="protein sequence ID" value="MXG89528.1"/>
    <property type="molecule type" value="Genomic_DNA"/>
</dbReference>
<dbReference type="PANTHER" id="PTHR30055">
    <property type="entry name" value="HTH-TYPE TRANSCRIPTIONAL REGULATOR RUTR"/>
    <property type="match status" value="1"/>
</dbReference>
<dbReference type="Proteomes" id="UP000473325">
    <property type="component" value="Unassembled WGS sequence"/>
</dbReference>
<evidence type="ECO:0000256" key="1">
    <source>
        <dbReference type="ARBA" id="ARBA00023015"/>
    </source>
</evidence>
<feature type="DNA-binding region" description="H-T-H motif" evidence="4">
    <location>
        <begin position="27"/>
        <end position="46"/>
    </location>
</feature>
<dbReference type="AlphaFoldDB" id="A0A6L7EVT9"/>
<dbReference type="InterPro" id="IPR009057">
    <property type="entry name" value="Homeodomain-like_sf"/>
</dbReference>
<dbReference type="PANTHER" id="PTHR30055:SF234">
    <property type="entry name" value="HTH-TYPE TRANSCRIPTIONAL REGULATOR BETI"/>
    <property type="match status" value="1"/>
</dbReference>
<comment type="caution">
    <text evidence="6">The sequence shown here is derived from an EMBL/GenBank/DDBJ whole genome shotgun (WGS) entry which is preliminary data.</text>
</comment>
<keyword evidence="2 4" id="KW-0238">DNA-binding</keyword>
<dbReference type="GO" id="GO:0003700">
    <property type="term" value="F:DNA-binding transcription factor activity"/>
    <property type="evidence" value="ECO:0007669"/>
    <property type="project" value="TreeGrafter"/>
</dbReference>
<dbReference type="SUPFAM" id="SSF46689">
    <property type="entry name" value="Homeodomain-like"/>
    <property type="match status" value="1"/>
</dbReference>
<sequence length="186" mass="20281">MSADDRREQLLRAGLRAFSRGGYAGTSTDEVAREAGVSQPYVVRTFGSKQELFLQVLELACAEVRRAFERVLADAPFDPEEPEDWGRLGHAYTDLLADRDLLMVMMHGFAASGDEQIAARARAGMGAIYAVVASTGCTDEQAEEFIAQGMLLNVMLSIRAHEHLDESLPLAALTRCAFGEALEVLT</sequence>
<keyword evidence="1" id="KW-0805">Transcription regulation</keyword>
<feature type="domain" description="HTH tetR-type" evidence="5">
    <location>
        <begin position="4"/>
        <end position="64"/>
    </location>
</feature>
<dbReference type="InterPro" id="IPR050109">
    <property type="entry name" value="HTH-type_TetR-like_transc_reg"/>
</dbReference>
<dbReference type="Gene3D" id="1.10.357.10">
    <property type="entry name" value="Tetracycline Repressor, domain 2"/>
    <property type="match status" value="1"/>
</dbReference>
<dbReference type="PRINTS" id="PR00455">
    <property type="entry name" value="HTHTETR"/>
</dbReference>
<dbReference type="InterPro" id="IPR001647">
    <property type="entry name" value="HTH_TetR"/>
</dbReference>
<gene>
    <name evidence="6" type="ORF">GRQ65_08185</name>
</gene>
<protein>
    <submittedName>
        <fullName evidence="6">TetR family transcriptional regulator</fullName>
    </submittedName>
</protein>
<dbReference type="Pfam" id="PF00440">
    <property type="entry name" value="TetR_N"/>
    <property type="match status" value="1"/>
</dbReference>
<dbReference type="GO" id="GO:0000976">
    <property type="term" value="F:transcription cis-regulatory region binding"/>
    <property type="evidence" value="ECO:0007669"/>
    <property type="project" value="TreeGrafter"/>
</dbReference>
<reference evidence="6 7" key="1">
    <citation type="submission" date="2019-12" db="EMBL/GenBank/DDBJ databases">
        <authorList>
            <person name="Kun Z."/>
        </authorList>
    </citation>
    <scope>NUCLEOTIDE SEQUENCE [LARGE SCALE GENOMIC DNA]</scope>
    <source>
        <strain evidence="6 7">YIM 123512</strain>
    </source>
</reference>
<keyword evidence="7" id="KW-1185">Reference proteome</keyword>